<protein>
    <submittedName>
        <fullName evidence="1">Uncharacterized protein</fullName>
    </submittedName>
</protein>
<accession>A0ABQ9EMD8</accession>
<keyword evidence="2" id="KW-1185">Reference proteome</keyword>
<evidence type="ECO:0000313" key="2">
    <source>
        <dbReference type="Proteomes" id="UP001217089"/>
    </source>
</evidence>
<sequence>MLNLPNTDKSHDVICANDKIASFNSTSGAKIGEPSELFDTDNDDWAPTLNLGHKLACIMPKRPGKSNNKKRKIHNKPWANSNDAEVQVDNHVLKGSMMVPRVIFDESSDSLTLSKYKNLLSFTISVGEDGDCDIVPKIDDNENTHLELVLMPKAYLNDSGFRQASKTVSNYDINVKIEPEDPEYGESTCKRSSNMTNESEIMQESMEEYAPFHSGISDTVPNLVVENSDYISHQRLQTTLSGYNSDSSEPETKSLKLNCNDTSVLNSEDSSLQTYTENSMYIKKEVDDDEEEKQGNSMNQLKSYSIKFFIPKGFKNDKSESKPSILQRNTSKLSVHDLFKYLKTKISLNQTNEFYPWSVQMNSDYILFSQMAPVDFPVVSRQVMLNKDLTYTIRVHAQDLPEKHNIYGSNKKVLKSVTDIKHLLKQIDSYNTCSGNHDRRSNHFFLLHSDSDPVHPAIREGNFGGTTMNGSTYEWTIRSKACTLLVKSFLDKCPECNMYYKTAKSAPVPNAYGGE</sequence>
<proteinExistence type="predicted"/>
<reference evidence="1 2" key="1">
    <citation type="submission" date="2022-12" db="EMBL/GenBank/DDBJ databases">
        <title>Chromosome-level genome of Tegillarca granosa.</title>
        <authorList>
            <person name="Kim J."/>
        </authorList>
    </citation>
    <scope>NUCLEOTIDE SEQUENCE [LARGE SCALE GENOMIC DNA]</scope>
    <source>
        <strain evidence="1">Teg-2019</strain>
        <tissue evidence="1">Adductor muscle</tissue>
    </source>
</reference>
<dbReference type="Proteomes" id="UP001217089">
    <property type="component" value="Unassembled WGS sequence"/>
</dbReference>
<gene>
    <name evidence="1" type="ORF">KUTeg_016096</name>
</gene>
<dbReference type="EMBL" id="JARBDR010000813">
    <property type="protein sequence ID" value="KAJ8305551.1"/>
    <property type="molecule type" value="Genomic_DNA"/>
</dbReference>
<comment type="caution">
    <text evidence="1">The sequence shown here is derived from an EMBL/GenBank/DDBJ whole genome shotgun (WGS) entry which is preliminary data.</text>
</comment>
<name>A0ABQ9EMD8_TEGGR</name>
<organism evidence="1 2">
    <name type="scientific">Tegillarca granosa</name>
    <name type="common">Malaysian cockle</name>
    <name type="synonym">Anadara granosa</name>
    <dbReference type="NCBI Taxonomy" id="220873"/>
    <lineage>
        <taxon>Eukaryota</taxon>
        <taxon>Metazoa</taxon>
        <taxon>Spiralia</taxon>
        <taxon>Lophotrochozoa</taxon>
        <taxon>Mollusca</taxon>
        <taxon>Bivalvia</taxon>
        <taxon>Autobranchia</taxon>
        <taxon>Pteriomorphia</taxon>
        <taxon>Arcoida</taxon>
        <taxon>Arcoidea</taxon>
        <taxon>Arcidae</taxon>
        <taxon>Tegillarca</taxon>
    </lineage>
</organism>
<evidence type="ECO:0000313" key="1">
    <source>
        <dbReference type="EMBL" id="KAJ8305551.1"/>
    </source>
</evidence>